<protein>
    <submittedName>
        <fullName evidence="4">Protein slit</fullName>
    </submittedName>
</protein>
<sequence length="320" mass="35449">MRSWMSLALLVLVALGVPAHSAECPAEEDISPCTCDDLDEDFSIILSCYGDISQTDLKRSFNAVKGIDNIGVELDEINLGTIPSNFFEGLRIKKLSISHCELVSLTDGSGPALRGLEDGLEELEIMASFSEDNGPVKLDLSHMRRLAEVDLSFNGLTEVGNDWFERGPASLTTLMLSNNAIEKLGDRAFANLANLKVLHLHGSRFGPIKRSMFPSSAQQLTDIELDNNDLTSIPDDFFSNMPALRYISLRTNVITHLPQSTWESVWQRMDTIRLEGNPLVCDSHIDWMRRVTSSAAVFGRCNSPPDMDGKDLYDVIKGRL</sequence>
<dbReference type="STRING" id="407821.A0A087U3Y6"/>
<dbReference type="OrthoDB" id="4691307at2759"/>
<name>A0A087U3Y6_STEMI</name>
<dbReference type="AlphaFoldDB" id="A0A087U3Y6"/>
<evidence type="ECO:0000256" key="1">
    <source>
        <dbReference type="ARBA" id="ARBA00022614"/>
    </source>
</evidence>
<dbReference type="InterPro" id="IPR003591">
    <property type="entry name" value="Leu-rich_rpt_typical-subtyp"/>
</dbReference>
<feature type="non-terminal residue" evidence="4">
    <location>
        <position position="320"/>
    </location>
</feature>
<dbReference type="PROSITE" id="PS51450">
    <property type="entry name" value="LRR"/>
    <property type="match status" value="2"/>
</dbReference>
<dbReference type="PANTHER" id="PTHR24366:SF96">
    <property type="entry name" value="LEUCINE RICH REPEAT CONTAINING 53"/>
    <property type="match status" value="1"/>
</dbReference>
<evidence type="ECO:0000256" key="2">
    <source>
        <dbReference type="ARBA" id="ARBA00022737"/>
    </source>
</evidence>
<keyword evidence="2" id="KW-0677">Repeat</keyword>
<dbReference type="InterPro" id="IPR001611">
    <property type="entry name" value="Leu-rich_rpt"/>
</dbReference>
<reference evidence="4 5" key="1">
    <citation type="submission" date="2013-11" db="EMBL/GenBank/DDBJ databases">
        <title>Genome sequencing of Stegodyphus mimosarum.</title>
        <authorList>
            <person name="Bechsgaard J."/>
        </authorList>
    </citation>
    <scope>NUCLEOTIDE SEQUENCE [LARGE SCALE GENOMIC DNA]</scope>
</reference>
<dbReference type="Gene3D" id="3.80.10.10">
    <property type="entry name" value="Ribonuclease Inhibitor"/>
    <property type="match status" value="1"/>
</dbReference>
<dbReference type="Proteomes" id="UP000054359">
    <property type="component" value="Unassembled WGS sequence"/>
</dbReference>
<proteinExistence type="predicted"/>
<dbReference type="SMART" id="SM00369">
    <property type="entry name" value="LRR_TYP"/>
    <property type="match status" value="5"/>
</dbReference>
<gene>
    <name evidence="4" type="ORF">X975_18783</name>
</gene>
<keyword evidence="5" id="KW-1185">Reference proteome</keyword>
<feature type="signal peptide" evidence="3">
    <location>
        <begin position="1"/>
        <end position="21"/>
    </location>
</feature>
<dbReference type="Pfam" id="PF13855">
    <property type="entry name" value="LRR_8"/>
    <property type="match status" value="2"/>
</dbReference>
<evidence type="ECO:0000256" key="3">
    <source>
        <dbReference type="SAM" id="SignalP"/>
    </source>
</evidence>
<organism evidence="4 5">
    <name type="scientific">Stegodyphus mimosarum</name>
    <name type="common">African social velvet spider</name>
    <dbReference type="NCBI Taxonomy" id="407821"/>
    <lineage>
        <taxon>Eukaryota</taxon>
        <taxon>Metazoa</taxon>
        <taxon>Ecdysozoa</taxon>
        <taxon>Arthropoda</taxon>
        <taxon>Chelicerata</taxon>
        <taxon>Arachnida</taxon>
        <taxon>Araneae</taxon>
        <taxon>Araneomorphae</taxon>
        <taxon>Entelegynae</taxon>
        <taxon>Eresoidea</taxon>
        <taxon>Eresidae</taxon>
        <taxon>Stegodyphus</taxon>
    </lineage>
</organism>
<dbReference type="EMBL" id="KK118044">
    <property type="protein sequence ID" value="KFM72075.1"/>
    <property type="molecule type" value="Genomic_DNA"/>
</dbReference>
<evidence type="ECO:0000313" key="5">
    <source>
        <dbReference type="Proteomes" id="UP000054359"/>
    </source>
</evidence>
<keyword evidence="3" id="KW-0732">Signal</keyword>
<dbReference type="InterPro" id="IPR032675">
    <property type="entry name" value="LRR_dom_sf"/>
</dbReference>
<dbReference type="OMA" id="SISHCEL"/>
<accession>A0A087U3Y6</accession>
<dbReference type="PANTHER" id="PTHR24366">
    <property type="entry name" value="IG(IMMUNOGLOBULIN) AND LRR(LEUCINE RICH REPEAT) DOMAINS"/>
    <property type="match status" value="1"/>
</dbReference>
<dbReference type="SUPFAM" id="SSF52058">
    <property type="entry name" value="L domain-like"/>
    <property type="match status" value="1"/>
</dbReference>
<evidence type="ECO:0000313" key="4">
    <source>
        <dbReference type="EMBL" id="KFM72075.1"/>
    </source>
</evidence>
<keyword evidence="1" id="KW-0433">Leucine-rich repeat</keyword>
<feature type="chain" id="PRO_5001830164" evidence="3">
    <location>
        <begin position="22"/>
        <end position="320"/>
    </location>
</feature>